<sequence>MSGTPSSGAPRALSTGNLMADCERWCRDTLPPRAVPRQERREGRALRVVTPPVPAAAPAPSRRGTFRPGPGWPGIPVARTGS</sequence>
<reference evidence="2 3" key="1">
    <citation type="submission" date="2016-10" db="EMBL/GenBank/DDBJ databases">
        <authorList>
            <person name="de Groot N.N."/>
        </authorList>
    </citation>
    <scope>NUCLEOTIDE SEQUENCE [LARGE SCALE GENOMIC DNA]</scope>
    <source>
        <strain evidence="2 3">DSM 45317</strain>
    </source>
</reference>
<organism evidence="2 3">
    <name type="scientific">Geodermatophilus ruber</name>
    <dbReference type="NCBI Taxonomy" id="504800"/>
    <lineage>
        <taxon>Bacteria</taxon>
        <taxon>Bacillati</taxon>
        <taxon>Actinomycetota</taxon>
        <taxon>Actinomycetes</taxon>
        <taxon>Geodermatophilales</taxon>
        <taxon>Geodermatophilaceae</taxon>
        <taxon>Geodermatophilus</taxon>
    </lineage>
</organism>
<gene>
    <name evidence="2" type="ORF">SAMN04488085_11035</name>
</gene>
<dbReference type="EMBL" id="FOSW01000010">
    <property type="protein sequence ID" value="SFL37202.1"/>
    <property type="molecule type" value="Genomic_DNA"/>
</dbReference>
<dbReference type="AlphaFoldDB" id="A0A1I4H4H4"/>
<name>A0A1I4H4H4_9ACTN</name>
<protein>
    <submittedName>
        <fullName evidence="2">Uncharacterized protein</fullName>
    </submittedName>
</protein>
<evidence type="ECO:0000256" key="1">
    <source>
        <dbReference type="SAM" id="MobiDB-lite"/>
    </source>
</evidence>
<dbReference type="Proteomes" id="UP000199152">
    <property type="component" value="Unassembled WGS sequence"/>
</dbReference>
<feature type="region of interest" description="Disordered" evidence="1">
    <location>
        <begin position="33"/>
        <end position="82"/>
    </location>
</feature>
<dbReference type="InParanoid" id="A0A1I4H4H4"/>
<accession>A0A1I4H4H4</accession>
<evidence type="ECO:0000313" key="3">
    <source>
        <dbReference type="Proteomes" id="UP000199152"/>
    </source>
</evidence>
<feature type="compositionally biased region" description="Basic and acidic residues" evidence="1">
    <location>
        <begin position="36"/>
        <end position="45"/>
    </location>
</feature>
<proteinExistence type="predicted"/>
<evidence type="ECO:0000313" key="2">
    <source>
        <dbReference type="EMBL" id="SFL37202.1"/>
    </source>
</evidence>
<keyword evidence="3" id="KW-1185">Reference proteome</keyword>